<dbReference type="Proteomes" id="UP000030651">
    <property type="component" value="Unassembled WGS sequence"/>
</dbReference>
<dbReference type="EMBL" id="KI912112">
    <property type="protein sequence ID" value="ETS82228.1"/>
    <property type="molecule type" value="Genomic_DNA"/>
</dbReference>
<name>W3X802_PESFW</name>
<organism evidence="1 2">
    <name type="scientific">Pestalotiopsis fici (strain W106-1 / CGMCC3.15140)</name>
    <dbReference type="NCBI Taxonomy" id="1229662"/>
    <lineage>
        <taxon>Eukaryota</taxon>
        <taxon>Fungi</taxon>
        <taxon>Dikarya</taxon>
        <taxon>Ascomycota</taxon>
        <taxon>Pezizomycotina</taxon>
        <taxon>Sordariomycetes</taxon>
        <taxon>Xylariomycetidae</taxon>
        <taxon>Amphisphaeriales</taxon>
        <taxon>Sporocadaceae</taxon>
        <taxon>Pestalotiopsis</taxon>
    </lineage>
</organism>
<dbReference type="OrthoDB" id="10436558at2759"/>
<evidence type="ECO:0000313" key="1">
    <source>
        <dbReference type="EMBL" id="ETS82228.1"/>
    </source>
</evidence>
<reference evidence="2" key="1">
    <citation type="journal article" date="2015" name="BMC Genomics">
        <title>Genomic and transcriptomic analysis of the endophytic fungus Pestalotiopsis fici reveals its lifestyle and high potential for synthesis of natural products.</title>
        <authorList>
            <person name="Wang X."/>
            <person name="Zhang X."/>
            <person name="Liu L."/>
            <person name="Xiang M."/>
            <person name="Wang W."/>
            <person name="Sun X."/>
            <person name="Che Y."/>
            <person name="Guo L."/>
            <person name="Liu G."/>
            <person name="Guo L."/>
            <person name="Wang C."/>
            <person name="Yin W.B."/>
            <person name="Stadler M."/>
            <person name="Zhang X."/>
            <person name="Liu X."/>
        </authorList>
    </citation>
    <scope>NUCLEOTIDE SEQUENCE [LARGE SCALE GENOMIC DNA]</scope>
    <source>
        <strain evidence="2">W106-1 / CGMCC3.15140</strain>
    </source>
</reference>
<accession>W3X802</accession>
<dbReference type="HOGENOM" id="CLU_729782_0_0_1"/>
<proteinExistence type="predicted"/>
<dbReference type="KEGG" id="pfy:PFICI_07230"/>
<keyword evidence="2" id="KW-1185">Reference proteome</keyword>
<sequence length="379" mass="42623">MAEDRIPATLMDVCMRIPHFFERLIYVECDASSRTAFALTCRSIYDSLIALPDAAVVGGPNVAPLLTRRGNVNRMNPEIEDLLTILERDVLFKDLTYCHLCQKLHSPMKPVNSMEDPRIPYSRQPRCARWESLPTVNGHAGTFPPSFNLLLLYTVYAAKQITQNWNPIAVERSLDVTMRPDEFPIPLQGSVSGPFWTRTRFTASCPQEGIFIRAVKTLQLPGSFPSHLETPCQHTDIHFSRITGGFEIKQVQRVPHASTWLTVWPHAVTVEQIKGVVSNQGQAQVHRSERGFWSTVHHCRACNTEWIHQARQAMTNARVPGMLLLRIYRCLGTKDDIYNAKSVYQNSTRAEIMIRTGSTASIPATTCARVFGDLMGGSS</sequence>
<evidence type="ECO:0000313" key="2">
    <source>
        <dbReference type="Proteomes" id="UP000030651"/>
    </source>
</evidence>
<protein>
    <submittedName>
        <fullName evidence="1">Uncharacterized protein</fullName>
    </submittedName>
</protein>
<dbReference type="AlphaFoldDB" id="W3X802"/>
<dbReference type="GeneID" id="19272243"/>
<gene>
    <name evidence="1" type="ORF">PFICI_07230</name>
</gene>
<dbReference type="RefSeq" id="XP_007834002.1">
    <property type="nucleotide sequence ID" value="XM_007835811.1"/>
</dbReference>
<dbReference type="InParanoid" id="W3X802"/>